<evidence type="ECO:0000313" key="3">
    <source>
        <dbReference type="EMBL" id="HJA08852.1"/>
    </source>
</evidence>
<sequence length="405" mass="43004">MQHSPLPLSPLAPLRARLLNSLIHRALPLEFTADAGTETDTLCRLEANGKVAAVESPAPFAPAATLFVLTGDSLWKAELSSLEALALRPELAAWRTPHLEEGEGGPRKNEFSALPEALSLAVLERLFGPALDKLAHWLGCETKFTSAPLSETAWADPLPLTLTLPGGEDLYLRLFWSDERAARFVLERLESLPPRVVSDTTGMVADAMLRCPVEVGGMTLSPEEAAALAPGDILLPERWTPETPRLLLPGAAPLVCRLENGVLSVLGRDATQPPRPGEPSDLNEVVMTESVSDPAETPENSSGAENAPLLQREELNAMELPVTFELASLSLRVEEVAALAPGYTFALSGDASSVPVFLRVGGRIAAKGRLVDVGGMPGVQITGMALDGDGNGEGLSDTESQAREN</sequence>
<comment type="caution">
    <text evidence="3">The sequence shown here is derived from an EMBL/GenBank/DDBJ whole genome shotgun (WGS) entry which is preliminary data.</text>
</comment>
<dbReference type="GO" id="GO:0030254">
    <property type="term" value="P:protein secretion by the type III secretion system"/>
    <property type="evidence" value="ECO:0007669"/>
    <property type="project" value="InterPro"/>
</dbReference>
<evidence type="ECO:0000256" key="1">
    <source>
        <dbReference type="SAM" id="MobiDB-lite"/>
    </source>
</evidence>
<feature type="domain" description="Flagellar motor switch protein FliN-like C-terminal" evidence="2">
    <location>
        <begin position="313"/>
        <end position="384"/>
    </location>
</feature>
<gene>
    <name evidence="3" type="primary">sctQ</name>
    <name evidence="3" type="ORF">H9962_06660</name>
</gene>
<evidence type="ECO:0000259" key="2">
    <source>
        <dbReference type="Pfam" id="PF01052"/>
    </source>
</evidence>
<feature type="region of interest" description="Disordered" evidence="1">
    <location>
        <begin position="384"/>
        <end position="405"/>
    </location>
</feature>
<reference evidence="3" key="2">
    <citation type="submission" date="2021-04" db="EMBL/GenBank/DDBJ databases">
        <authorList>
            <person name="Gilroy R."/>
        </authorList>
    </citation>
    <scope>NUCLEOTIDE SEQUENCE</scope>
    <source>
        <strain evidence="3">CHK186-16707</strain>
    </source>
</reference>
<evidence type="ECO:0000313" key="4">
    <source>
        <dbReference type="Proteomes" id="UP000824225"/>
    </source>
</evidence>
<dbReference type="Gene3D" id="2.30.330.10">
    <property type="entry name" value="SpoA-like"/>
    <property type="match status" value="1"/>
</dbReference>
<accession>A0A9D2KMF8</accession>
<dbReference type="Proteomes" id="UP000824225">
    <property type="component" value="Unassembled WGS sequence"/>
</dbReference>
<proteinExistence type="predicted"/>
<name>A0A9D2KMF8_9BACT</name>
<dbReference type="InterPro" id="IPR036429">
    <property type="entry name" value="SpoA-like_sf"/>
</dbReference>
<dbReference type="InterPro" id="IPR001543">
    <property type="entry name" value="FliN-like_C"/>
</dbReference>
<dbReference type="InterPro" id="IPR013385">
    <property type="entry name" value="T3SS_SpaO/YscQ/SpaO"/>
</dbReference>
<feature type="region of interest" description="Disordered" evidence="1">
    <location>
        <begin position="267"/>
        <end position="306"/>
    </location>
</feature>
<organism evidence="3 4">
    <name type="scientific">Candidatus Mailhella merdigallinarum</name>
    <dbReference type="NCBI Taxonomy" id="2838658"/>
    <lineage>
        <taxon>Bacteria</taxon>
        <taxon>Pseudomonadati</taxon>
        <taxon>Thermodesulfobacteriota</taxon>
        <taxon>Desulfovibrionia</taxon>
        <taxon>Desulfovibrionales</taxon>
        <taxon>Desulfovibrionaceae</taxon>
        <taxon>Mailhella</taxon>
    </lineage>
</organism>
<dbReference type="AlphaFoldDB" id="A0A9D2KMF8"/>
<reference evidence="3" key="1">
    <citation type="journal article" date="2021" name="PeerJ">
        <title>Extensive microbial diversity within the chicken gut microbiome revealed by metagenomics and culture.</title>
        <authorList>
            <person name="Gilroy R."/>
            <person name="Ravi A."/>
            <person name="Getino M."/>
            <person name="Pursley I."/>
            <person name="Horton D.L."/>
            <person name="Alikhan N.F."/>
            <person name="Baker D."/>
            <person name="Gharbi K."/>
            <person name="Hall N."/>
            <person name="Watson M."/>
            <person name="Adriaenssens E.M."/>
            <person name="Foster-Nyarko E."/>
            <person name="Jarju S."/>
            <person name="Secka A."/>
            <person name="Antonio M."/>
            <person name="Oren A."/>
            <person name="Chaudhuri R.R."/>
            <person name="La Ragione R."/>
            <person name="Hildebrand F."/>
            <person name="Pallen M.J."/>
        </authorList>
    </citation>
    <scope>NUCLEOTIDE SEQUENCE</scope>
    <source>
        <strain evidence="3">CHK186-16707</strain>
    </source>
</reference>
<dbReference type="Pfam" id="PF01052">
    <property type="entry name" value="FliMN_C"/>
    <property type="match status" value="1"/>
</dbReference>
<dbReference type="EMBL" id="DXAN01000023">
    <property type="protein sequence ID" value="HJA08852.1"/>
    <property type="molecule type" value="Genomic_DNA"/>
</dbReference>
<dbReference type="NCBIfam" id="TIGR02551">
    <property type="entry name" value="SpaO_YscQ"/>
    <property type="match status" value="1"/>
</dbReference>
<protein>
    <submittedName>
        <fullName evidence="3">Type III secretion system cytoplasmic ring protein SctQ</fullName>
    </submittedName>
</protein>
<dbReference type="SUPFAM" id="SSF101801">
    <property type="entry name" value="Surface presentation of antigens (SPOA)"/>
    <property type="match status" value="1"/>
</dbReference>